<comment type="caution">
    <text evidence="1">The sequence shown here is derived from an EMBL/GenBank/DDBJ whole genome shotgun (WGS) entry which is preliminary data.</text>
</comment>
<evidence type="ECO:0000313" key="2">
    <source>
        <dbReference type="Proteomes" id="UP000326396"/>
    </source>
</evidence>
<dbReference type="Proteomes" id="UP000326396">
    <property type="component" value="Linkage Group LG19"/>
</dbReference>
<dbReference type="EMBL" id="SZYD01000011">
    <property type="protein sequence ID" value="KAD4888958.1"/>
    <property type="molecule type" value="Genomic_DNA"/>
</dbReference>
<gene>
    <name evidence="1" type="ORF">E3N88_21031</name>
</gene>
<evidence type="ECO:0000313" key="1">
    <source>
        <dbReference type="EMBL" id="KAD4888958.1"/>
    </source>
</evidence>
<accession>A0A5N6NLH7</accession>
<name>A0A5N6NLH7_9ASTR</name>
<reference evidence="1 2" key="1">
    <citation type="submission" date="2019-05" db="EMBL/GenBank/DDBJ databases">
        <title>Mikania micrantha, genome provides insights into the molecular mechanism of rapid growth.</title>
        <authorList>
            <person name="Liu B."/>
        </authorList>
    </citation>
    <scope>NUCLEOTIDE SEQUENCE [LARGE SCALE GENOMIC DNA]</scope>
    <source>
        <strain evidence="1">NLD-2019</strain>
        <tissue evidence="1">Leaf</tissue>
    </source>
</reference>
<keyword evidence="2" id="KW-1185">Reference proteome</keyword>
<sequence>MASRGSKGGLQVEMTGMEGLELEKCRVGWLEMIVSWFYKIFACQPPRVPPWGFRRCSAYRYGFREFKLPAHSSHTAMDLSRVLSIPPIGPISMNFENWVSGRKNRGDVKKTKGEVNFDFFALFSD</sequence>
<proteinExistence type="predicted"/>
<dbReference type="AlphaFoldDB" id="A0A5N6NLH7"/>
<organism evidence="1 2">
    <name type="scientific">Mikania micrantha</name>
    <name type="common">bitter vine</name>
    <dbReference type="NCBI Taxonomy" id="192012"/>
    <lineage>
        <taxon>Eukaryota</taxon>
        <taxon>Viridiplantae</taxon>
        <taxon>Streptophyta</taxon>
        <taxon>Embryophyta</taxon>
        <taxon>Tracheophyta</taxon>
        <taxon>Spermatophyta</taxon>
        <taxon>Magnoliopsida</taxon>
        <taxon>eudicotyledons</taxon>
        <taxon>Gunneridae</taxon>
        <taxon>Pentapetalae</taxon>
        <taxon>asterids</taxon>
        <taxon>campanulids</taxon>
        <taxon>Asterales</taxon>
        <taxon>Asteraceae</taxon>
        <taxon>Asteroideae</taxon>
        <taxon>Heliantheae alliance</taxon>
        <taxon>Eupatorieae</taxon>
        <taxon>Mikania</taxon>
    </lineage>
</organism>
<protein>
    <submittedName>
        <fullName evidence="1">Uncharacterized protein</fullName>
    </submittedName>
</protein>